<dbReference type="PaxDb" id="121845-A0A3Q0JAG9"/>
<proteinExistence type="predicted"/>
<dbReference type="InterPro" id="IPR052661">
    <property type="entry name" value="Ras-like_GTPase_Reg"/>
</dbReference>
<dbReference type="SUPFAM" id="SSF52540">
    <property type="entry name" value="P-loop containing nucleoside triphosphate hydrolases"/>
    <property type="match status" value="1"/>
</dbReference>
<organism evidence="2 3">
    <name type="scientific">Diaphorina citri</name>
    <name type="common">Asian citrus psyllid</name>
    <dbReference type="NCBI Taxonomy" id="121845"/>
    <lineage>
        <taxon>Eukaryota</taxon>
        <taxon>Metazoa</taxon>
        <taxon>Ecdysozoa</taxon>
        <taxon>Arthropoda</taxon>
        <taxon>Hexapoda</taxon>
        <taxon>Insecta</taxon>
        <taxon>Pterygota</taxon>
        <taxon>Neoptera</taxon>
        <taxon>Paraneoptera</taxon>
        <taxon>Hemiptera</taxon>
        <taxon>Sternorrhyncha</taxon>
        <taxon>Psylloidea</taxon>
        <taxon>Psyllidae</taxon>
        <taxon>Diaphorininae</taxon>
        <taxon>Diaphorina</taxon>
    </lineage>
</organism>
<dbReference type="PANTHER" id="PTHR46350:SF2">
    <property type="entry name" value="RAS LIKE FAMILY 10 MEMBER B"/>
    <property type="match status" value="1"/>
</dbReference>
<keyword evidence="2" id="KW-1185">Reference proteome</keyword>
<evidence type="ECO:0000256" key="1">
    <source>
        <dbReference type="SAM" id="MobiDB-lite"/>
    </source>
</evidence>
<evidence type="ECO:0000313" key="2">
    <source>
        <dbReference type="Proteomes" id="UP000079169"/>
    </source>
</evidence>
<reference evidence="3" key="1">
    <citation type="submission" date="2025-08" db="UniProtKB">
        <authorList>
            <consortium name="RefSeq"/>
        </authorList>
    </citation>
    <scope>IDENTIFICATION</scope>
</reference>
<dbReference type="AlphaFoldDB" id="A0A3Q0JAG9"/>
<dbReference type="Gene3D" id="3.40.50.300">
    <property type="entry name" value="P-loop containing nucleotide triphosphate hydrolases"/>
    <property type="match status" value="1"/>
</dbReference>
<dbReference type="STRING" id="121845.A0A3Q0JAG9"/>
<evidence type="ECO:0000313" key="3">
    <source>
        <dbReference type="RefSeq" id="XP_026683953.1"/>
    </source>
</evidence>
<dbReference type="InterPro" id="IPR027417">
    <property type="entry name" value="P-loop_NTPase"/>
</dbReference>
<dbReference type="KEGG" id="dci:103515450"/>
<feature type="region of interest" description="Disordered" evidence="1">
    <location>
        <begin position="114"/>
        <end position="138"/>
    </location>
</feature>
<dbReference type="RefSeq" id="XP_026683953.1">
    <property type="nucleotide sequence ID" value="XM_026828152.1"/>
</dbReference>
<sequence>MVVGNKLDLMPNLDRLHVAPKQSHSLLDTVAQTLNGSHHRPLTPYETARKNIITLVRKHWRCPYVECSAKYNYKLNHAFKELMDTIEANYRRAQMSREKQARPRRHGLLTAFQHRMNRSNEEENVEEGEGSSRNCRIL</sequence>
<accession>A0A3Q0JAG9</accession>
<dbReference type="PANTHER" id="PTHR46350">
    <property type="entry name" value="RAS LIKE FAMILY 10 MEMBER B-RELATED"/>
    <property type="match status" value="1"/>
</dbReference>
<protein>
    <submittedName>
        <fullName evidence="3">Uncharacterized protein LOC103515450</fullName>
    </submittedName>
</protein>
<name>A0A3Q0JAG9_DIACI</name>
<gene>
    <name evidence="3" type="primary">LOC103515450</name>
</gene>
<dbReference type="Proteomes" id="UP000079169">
    <property type="component" value="Unplaced"/>
</dbReference>
<dbReference type="GeneID" id="103515450"/>